<comment type="caution">
    <text evidence="2">The sequence shown here is derived from an EMBL/GenBank/DDBJ whole genome shotgun (WGS) entry which is preliminary data.</text>
</comment>
<accession>A0A0G1GJ11</accession>
<dbReference type="AlphaFoldDB" id="A0A0G1GJ11"/>
<dbReference type="EMBL" id="LCHM01000072">
    <property type="protein sequence ID" value="KKT34530.1"/>
    <property type="molecule type" value="Genomic_DNA"/>
</dbReference>
<evidence type="ECO:0000313" key="3">
    <source>
        <dbReference type="Proteomes" id="UP000034617"/>
    </source>
</evidence>
<evidence type="ECO:0000313" key="2">
    <source>
        <dbReference type="EMBL" id="KKT34530.1"/>
    </source>
</evidence>
<evidence type="ECO:0000256" key="1">
    <source>
        <dbReference type="SAM" id="MobiDB-lite"/>
    </source>
</evidence>
<gene>
    <name evidence="2" type="ORF">UW22_C0072G0009</name>
</gene>
<feature type="compositionally biased region" description="Polar residues" evidence="1">
    <location>
        <begin position="1"/>
        <end position="12"/>
    </location>
</feature>
<proteinExistence type="predicted"/>
<name>A0A0G1GJ11_9BACT</name>
<sequence>MSPSYVETSNNYFDGGYPRRGRPWPPLDITPVASPLPSVSSKPSLEVYYSHDP</sequence>
<feature type="region of interest" description="Disordered" evidence="1">
    <location>
        <begin position="32"/>
        <end position="53"/>
    </location>
</feature>
<protein>
    <submittedName>
        <fullName evidence="2">Uncharacterized protein</fullName>
    </submittedName>
</protein>
<organism evidence="2 3">
    <name type="scientific">Candidatus Gottesmanbacteria bacterium GW2011_GWB1_44_11c</name>
    <dbReference type="NCBI Taxonomy" id="1618447"/>
    <lineage>
        <taxon>Bacteria</taxon>
        <taxon>Candidatus Gottesmaniibacteriota</taxon>
    </lineage>
</organism>
<feature type="compositionally biased region" description="Low complexity" evidence="1">
    <location>
        <begin position="32"/>
        <end position="45"/>
    </location>
</feature>
<dbReference type="Proteomes" id="UP000034617">
    <property type="component" value="Unassembled WGS sequence"/>
</dbReference>
<reference evidence="2 3" key="1">
    <citation type="journal article" date="2015" name="Nature">
        <title>rRNA introns, odd ribosomes, and small enigmatic genomes across a large radiation of phyla.</title>
        <authorList>
            <person name="Brown C.T."/>
            <person name="Hug L.A."/>
            <person name="Thomas B.C."/>
            <person name="Sharon I."/>
            <person name="Castelle C.J."/>
            <person name="Singh A."/>
            <person name="Wilkins M.J."/>
            <person name="Williams K.H."/>
            <person name="Banfield J.F."/>
        </authorList>
    </citation>
    <scope>NUCLEOTIDE SEQUENCE [LARGE SCALE GENOMIC DNA]</scope>
</reference>
<feature type="non-terminal residue" evidence="2">
    <location>
        <position position="53"/>
    </location>
</feature>
<feature type="region of interest" description="Disordered" evidence="1">
    <location>
        <begin position="1"/>
        <end position="20"/>
    </location>
</feature>